<name>A0A6M4GR88_9PROT</name>
<dbReference type="Proteomes" id="UP000501534">
    <property type="component" value="Chromosome"/>
</dbReference>
<dbReference type="RefSeq" id="WP_171089399.1">
    <property type="nucleotide sequence ID" value="NZ_CP053069.1"/>
</dbReference>
<dbReference type="EC" id="3.1.4.46" evidence="2"/>
<dbReference type="GO" id="GO:0008889">
    <property type="term" value="F:glycerophosphodiester phosphodiesterase activity"/>
    <property type="evidence" value="ECO:0007669"/>
    <property type="project" value="UniProtKB-EC"/>
</dbReference>
<dbReference type="Gene3D" id="3.20.20.190">
    <property type="entry name" value="Phosphatidylinositol (PI) phosphodiesterase"/>
    <property type="match status" value="1"/>
</dbReference>
<evidence type="ECO:0000313" key="3">
    <source>
        <dbReference type="Proteomes" id="UP000501534"/>
    </source>
</evidence>
<feature type="domain" description="GP-PDE" evidence="1">
    <location>
        <begin position="20"/>
        <end position="310"/>
    </location>
</feature>
<dbReference type="EMBL" id="CP053069">
    <property type="protein sequence ID" value="QJR09575.1"/>
    <property type="molecule type" value="Genomic_DNA"/>
</dbReference>
<dbReference type="PANTHER" id="PTHR46211:SF14">
    <property type="entry name" value="GLYCEROPHOSPHODIESTER PHOSPHODIESTERASE"/>
    <property type="match status" value="1"/>
</dbReference>
<dbReference type="GO" id="GO:0006629">
    <property type="term" value="P:lipid metabolic process"/>
    <property type="evidence" value="ECO:0007669"/>
    <property type="project" value="InterPro"/>
</dbReference>
<dbReference type="InterPro" id="IPR017946">
    <property type="entry name" value="PLC-like_Pdiesterase_TIM-brl"/>
</dbReference>
<evidence type="ECO:0000313" key="2">
    <source>
        <dbReference type="EMBL" id="QJR09575.1"/>
    </source>
</evidence>
<keyword evidence="2" id="KW-0378">Hydrolase</keyword>
<keyword evidence="3" id="KW-1185">Reference proteome</keyword>
<dbReference type="AlphaFoldDB" id="A0A6M4GR88"/>
<dbReference type="PROSITE" id="PS51257">
    <property type="entry name" value="PROKAR_LIPOPROTEIN"/>
    <property type="match status" value="1"/>
</dbReference>
<organism evidence="2 3">
    <name type="scientific">Usitatibacter rugosus</name>
    <dbReference type="NCBI Taxonomy" id="2732067"/>
    <lineage>
        <taxon>Bacteria</taxon>
        <taxon>Pseudomonadati</taxon>
        <taxon>Pseudomonadota</taxon>
        <taxon>Betaproteobacteria</taxon>
        <taxon>Nitrosomonadales</taxon>
        <taxon>Usitatibacteraceae</taxon>
        <taxon>Usitatibacter</taxon>
    </lineage>
</organism>
<proteinExistence type="predicted"/>
<sequence length="311" mass="34288">MKTTVWLVAATVGLAGCTTLEIQGHRGARGLAPENTLAAFGKALDAGVDTLELDVGVTKDGWVVVTHDQALNPDITRGPDGKYLEGKAGPAIKDLTFVELQQYDVGRIKPGTEYAKRYPDQQAIDGTRIPTLVDVMQLVRDRAHRGVTLNIEIKRDPTKPELTPPARTYVGALITTLYTYSFQQRVTIQSFDWEALEIAKALAPHIPRSYLTAQRKTFDTIEAEKGGSKWTAGYRYADYGSVPKMVRAAGGLIWSPNYNDLDEAKVKEAKELHLVVMPWTVNDPEVAKKLKAWGVDGVITDRPDLIRASMK</sequence>
<gene>
    <name evidence="2" type="primary">glpQ_1</name>
    <name evidence="2" type="ORF">DSM104443_00624</name>
</gene>
<dbReference type="SUPFAM" id="SSF51695">
    <property type="entry name" value="PLC-like phosphodiesterases"/>
    <property type="match status" value="1"/>
</dbReference>
<dbReference type="PANTHER" id="PTHR46211">
    <property type="entry name" value="GLYCEROPHOSPHORYL DIESTER PHOSPHODIESTERASE"/>
    <property type="match status" value="1"/>
</dbReference>
<evidence type="ECO:0000259" key="1">
    <source>
        <dbReference type="PROSITE" id="PS51704"/>
    </source>
</evidence>
<reference evidence="2 3" key="1">
    <citation type="submission" date="2020-04" db="EMBL/GenBank/DDBJ databases">
        <title>Usitatibacter rugosus gen. nov., sp. nov. and Usitatibacter palustris sp. nov., novel members of Usitatibacteraceae fam. nov. within the order Nitrosomonadales isolated from soil.</title>
        <authorList>
            <person name="Huber K.J."/>
            <person name="Neumann-Schaal M."/>
            <person name="Geppert A."/>
            <person name="Luckner M."/>
            <person name="Wanner G."/>
            <person name="Overmann J."/>
        </authorList>
    </citation>
    <scope>NUCLEOTIDE SEQUENCE [LARGE SCALE GENOMIC DNA]</scope>
    <source>
        <strain evidence="2 3">0125_3</strain>
    </source>
</reference>
<dbReference type="Pfam" id="PF03009">
    <property type="entry name" value="GDPD"/>
    <property type="match status" value="1"/>
</dbReference>
<protein>
    <submittedName>
        <fullName evidence="2">Glycerophosphodiester phosphodiesterase</fullName>
        <ecNumber evidence="2">3.1.4.46</ecNumber>
    </submittedName>
</protein>
<accession>A0A6M4GR88</accession>
<dbReference type="InterPro" id="IPR030395">
    <property type="entry name" value="GP_PDE_dom"/>
</dbReference>
<dbReference type="KEGG" id="uru:DSM104443_00624"/>
<dbReference type="CDD" id="cd08567">
    <property type="entry name" value="GDPD_SpGDE_like"/>
    <property type="match status" value="1"/>
</dbReference>
<dbReference type="PROSITE" id="PS51704">
    <property type="entry name" value="GP_PDE"/>
    <property type="match status" value="1"/>
</dbReference>